<dbReference type="EMBL" id="CAQQ02061192">
    <property type="status" value="NOT_ANNOTATED_CDS"/>
    <property type="molecule type" value="Genomic_DNA"/>
</dbReference>
<proteinExistence type="predicted"/>
<dbReference type="Proteomes" id="UP000015102">
    <property type="component" value="Unassembled WGS sequence"/>
</dbReference>
<evidence type="ECO:0000256" key="1">
    <source>
        <dbReference type="SAM" id="MobiDB-lite"/>
    </source>
</evidence>
<dbReference type="EMBL" id="CAQQ02061190">
    <property type="status" value="NOT_ANNOTATED_CDS"/>
    <property type="molecule type" value="Genomic_DNA"/>
</dbReference>
<reference evidence="2" key="2">
    <citation type="submission" date="2015-06" db="UniProtKB">
        <authorList>
            <consortium name="EnsemblMetazoa"/>
        </authorList>
    </citation>
    <scope>IDENTIFICATION</scope>
</reference>
<evidence type="ECO:0000313" key="3">
    <source>
        <dbReference type="Proteomes" id="UP000015102"/>
    </source>
</evidence>
<dbReference type="HOGENOM" id="CLU_3322538_0_0_1"/>
<protein>
    <submittedName>
        <fullName evidence="2">Uncharacterized protein</fullName>
    </submittedName>
</protein>
<dbReference type="EMBL" id="CAQQ02061191">
    <property type="status" value="NOT_ANNOTATED_CDS"/>
    <property type="molecule type" value="Genomic_DNA"/>
</dbReference>
<accession>T1GQI7</accession>
<feature type="compositionally biased region" description="Polar residues" evidence="1">
    <location>
        <begin position="1"/>
        <end position="23"/>
    </location>
</feature>
<name>T1GQI7_MEGSC</name>
<keyword evidence="3" id="KW-1185">Reference proteome</keyword>
<reference evidence="3" key="1">
    <citation type="submission" date="2013-02" db="EMBL/GenBank/DDBJ databases">
        <authorList>
            <person name="Hughes D."/>
        </authorList>
    </citation>
    <scope>NUCLEOTIDE SEQUENCE</scope>
    <source>
        <strain>Durham</strain>
        <strain evidence="3">NC isolate 2 -- Noor lab</strain>
    </source>
</reference>
<sequence length="39" mass="4365">MSGQSHAGSDESMNTNNNFQSGQEPEPDDSTDIMRQHFH</sequence>
<dbReference type="EnsemblMetazoa" id="MESCA005895-RA">
    <property type="protein sequence ID" value="MESCA005895-PA"/>
    <property type="gene ID" value="MESCA005895"/>
</dbReference>
<organism evidence="2 3">
    <name type="scientific">Megaselia scalaris</name>
    <name type="common">Humpbacked fly</name>
    <name type="synonym">Phora scalaris</name>
    <dbReference type="NCBI Taxonomy" id="36166"/>
    <lineage>
        <taxon>Eukaryota</taxon>
        <taxon>Metazoa</taxon>
        <taxon>Ecdysozoa</taxon>
        <taxon>Arthropoda</taxon>
        <taxon>Hexapoda</taxon>
        <taxon>Insecta</taxon>
        <taxon>Pterygota</taxon>
        <taxon>Neoptera</taxon>
        <taxon>Endopterygota</taxon>
        <taxon>Diptera</taxon>
        <taxon>Brachycera</taxon>
        <taxon>Muscomorpha</taxon>
        <taxon>Platypezoidea</taxon>
        <taxon>Phoridae</taxon>
        <taxon>Megaseliini</taxon>
        <taxon>Megaselia</taxon>
    </lineage>
</organism>
<dbReference type="AlphaFoldDB" id="T1GQI7"/>
<evidence type="ECO:0000313" key="2">
    <source>
        <dbReference type="EnsemblMetazoa" id="MESCA005895-PA"/>
    </source>
</evidence>
<feature type="region of interest" description="Disordered" evidence="1">
    <location>
        <begin position="1"/>
        <end position="39"/>
    </location>
</feature>